<keyword evidence="6" id="KW-0812">Transmembrane</keyword>
<dbReference type="AlphaFoldDB" id="A0AAD6YJF3"/>
<evidence type="ECO:0000313" key="15">
    <source>
        <dbReference type="Proteomes" id="UP001219525"/>
    </source>
</evidence>
<evidence type="ECO:0000256" key="7">
    <source>
        <dbReference type="ARBA" id="ARBA00022723"/>
    </source>
</evidence>
<keyword evidence="7 13" id="KW-0479">Metal-binding</keyword>
<dbReference type="GO" id="GO:0005506">
    <property type="term" value="F:iron ion binding"/>
    <property type="evidence" value="ECO:0007669"/>
    <property type="project" value="InterPro"/>
</dbReference>
<keyword evidence="11" id="KW-0503">Monooxygenase</keyword>
<dbReference type="GO" id="GO:0016020">
    <property type="term" value="C:membrane"/>
    <property type="evidence" value="ECO:0007669"/>
    <property type="project" value="UniProtKB-SubCell"/>
</dbReference>
<dbReference type="PANTHER" id="PTHR24305:SF166">
    <property type="entry name" value="CYTOCHROME P450 12A4, MITOCHONDRIAL-RELATED"/>
    <property type="match status" value="1"/>
</dbReference>
<comment type="pathway">
    <text evidence="3">Secondary metabolite biosynthesis; terpenoid biosynthesis.</text>
</comment>
<feature type="binding site" description="axial binding residue" evidence="13">
    <location>
        <position position="456"/>
    </location>
    <ligand>
        <name>heme</name>
        <dbReference type="ChEBI" id="CHEBI:30413"/>
    </ligand>
    <ligandPart>
        <name>Fe</name>
        <dbReference type="ChEBI" id="CHEBI:18248"/>
    </ligandPart>
</feature>
<keyword evidence="5 13" id="KW-0349">Heme</keyword>
<dbReference type="InterPro" id="IPR036396">
    <property type="entry name" value="Cyt_P450_sf"/>
</dbReference>
<dbReference type="Pfam" id="PF00067">
    <property type="entry name" value="p450"/>
    <property type="match status" value="1"/>
</dbReference>
<comment type="similarity">
    <text evidence="4">Belongs to the cytochrome P450 family.</text>
</comment>
<evidence type="ECO:0000256" key="2">
    <source>
        <dbReference type="ARBA" id="ARBA00004370"/>
    </source>
</evidence>
<dbReference type="EMBL" id="JARJCW010000012">
    <property type="protein sequence ID" value="KAJ7218656.1"/>
    <property type="molecule type" value="Genomic_DNA"/>
</dbReference>
<dbReference type="InterPro" id="IPR050121">
    <property type="entry name" value="Cytochrome_P450_monoxygenase"/>
</dbReference>
<dbReference type="SUPFAM" id="SSF48264">
    <property type="entry name" value="Cytochrome P450"/>
    <property type="match status" value="1"/>
</dbReference>
<evidence type="ECO:0000256" key="1">
    <source>
        <dbReference type="ARBA" id="ARBA00001971"/>
    </source>
</evidence>
<evidence type="ECO:0000256" key="5">
    <source>
        <dbReference type="ARBA" id="ARBA00022617"/>
    </source>
</evidence>
<keyword evidence="12" id="KW-0472">Membrane</keyword>
<comment type="subcellular location">
    <subcellularLocation>
        <location evidence="2">Membrane</location>
    </subcellularLocation>
</comment>
<dbReference type="Gene3D" id="1.10.630.10">
    <property type="entry name" value="Cytochrome P450"/>
    <property type="match status" value="1"/>
</dbReference>
<dbReference type="InterPro" id="IPR001128">
    <property type="entry name" value="Cyt_P450"/>
</dbReference>
<keyword evidence="9" id="KW-0560">Oxidoreductase</keyword>
<evidence type="ECO:0000256" key="10">
    <source>
        <dbReference type="ARBA" id="ARBA00023004"/>
    </source>
</evidence>
<evidence type="ECO:0000256" key="3">
    <source>
        <dbReference type="ARBA" id="ARBA00004721"/>
    </source>
</evidence>
<gene>
    <name evidence="14" type="ORF">GGX14DRAFT_516828</name>
</gene>
<dbReference type="GO" id="GO:0016705">
    <property type="term" value="F:oxidoreductase activity, acting on paired donors, with incorporation or reduction of molecular oxygen"/>
    <property type="evidence" value="ECO:0007669"/>
    <property type="project" value="InterPro"/>
</dbReference>
<protein>
    <submittedName>
        <fullName evidence="14">Cytochrome P450</fullName>
    </submittedName>
</protein>
<comment type="cofactor">
    <cofactor evidence="1 13">
        <name>heme</name>
        <dbReference type="ChEBI" id="CHEBI:30413"/>
    </cofactor>
</comment>
<evidence type="ECO:0000256" key="6">
    <source>
        <dbReference type="ARBA" id="ARBA00022692"/>
    </source>
</evidence>
<keyword evidence="8" id="KW-1133">Transmembrane helix</keyword>
<dbReference type="Proteomes" id="UP001219525">
    <property type="component" value="Unassembled WGS sequence"/>
</dbReference>
<keyword evidence="15" id="KW-1185">Reference proteome</keyword>
<evidence type="ECO:0000256" key="9">
    <source>
        <dbReference type="ARBA" id="ARBA00023002"/>
    </source>
</evidence>
<dbReference type="GO" id="GO:0020037">
    <property type="term" value="F:heme binding"/>
    <property type="evidence" value="ECO:0007669"/>
    <property type="project" value="InterPro"/>
</dbReference>
<keyword evidence="10 13" id="KW-0408">Iron</keyword>
<organism evidence="14 15">
    <name type="scientific">Mycena pura</name>
    <dbReference type="NCBI Taxonomy" id="153505"/>
    <lineage>
        <taxon>Eukaryota</taxon>
        <taxon>Fungi</taxon>
        <taxon>Dikarya</taxon>
        <taxon>Basidiomycota</taxon>
        <taxon>Agaricomycotina</taxon>
        <taxon>Agaricomycetes</taxon>
        <taxon>Agaricomycetidae</taxon>
        <taxon>Agaricales</taxon>
        <taxon>Marasmiineae</taxon>
        <taxon>Mycenaceae</taxon>
        <taxon>Mycena</taxon>
    </lineage>
</organism>
<accession>A0AAD6YJF3</accession>
<dbReference type="PRINTS" id="PR00385">
    <property type="entry name" value="P450"/>
</dbReference>
<evidence type="ECO:0000256" key="13">
    <source>
        <dbReference type="PIRSR" id="PIRSR602403-1"/>
    </source>
</evidence>
<dbReference type="GO" id="GO:0004497">
    <property type="term" value="F:monooxygenase activity"/>
    <property type="evidence" value="ECO:0007669"/>
    <property type="project" value="UniProtKB-KW"/>
</dbReference>
<proteinExistence type="inferred from homology"/>
<dbReference type="PRINTS" id="PR00465">
    <property type="entry name" value="EP450IV"/>
</dbReference>
<name>A0AAD6YJF3_9AGAR</name>
<dbReference type="InterPro" id="IPR002403">
    <property type="entry name" value="Cyt_P450_E_grp-IV"/>
</dbReference>
<evidence type="ECO:0000256" key="11">
    <source>
        <dbReference type="ARBA" id="ARBA00023033"/>
    </source>
</evidence>
<evidence type="ECO:0000256" key="8">
    <source>
        <dbReference type="ARBA" id="ARBA00022989"/>
    </source>
</evidence>
<evidence type="ECO:0000256" key="4">
    <source>
        <dbReference type="ARBA" id="ARBA00010617"/>
    </source>
</evidence>
<evidence type="ECO:0000313" key="14">
    <source>
        <dbReference type="EMBL" id="KAJ7218656.1"/>
    </source>
</evidence>
<comment type="caution">
    <text evidence="14">The sequence shown here is derived from an EMBL/GenBank/DDBJ whole genome shotgun (WGS) entry which is preliminary data.</text>
</comment>
<evidence type="ECO:0000256" key="12">
    <source>
        <dbReference type="ARBA" id="ARBA00023136"/>
    </source>
</evidence>
<reference evidence="14" key="1">
    <citation type="submission" date="2023-03" db="EMBL/GenBank/DDBJ databases">
        <title>Massive genome expansion in bonnet fungi (Mycena s.s.) driven by repeated elements and novel gene families across ecological guilds.</title>
        <authorList>
            <consortium name="Lawrence Berkeley National Laboratory"/>
            <person name="Harder C.B."/>
            <person name="Miyauchi S."/>
            <person name="Viragh M."/>
            <person name="Kuo A."/>
            <person name="Thoen E."/>
            <person name="Andreopoulos B."/>
            <person name="Lu D."/>
            <person name="Skrede I."/>
            <person name="Drula E."/>
            <person name="Henrissat B."/>
            <person name="Morin E."/>
            <person name="Kohler A."/>
            <person name="Barry K."/>
            <person name="LaButti K."/>
            <person name="Morin E."/>
            <person name="Salamov A."/>
            <person name="Lipzen A."/>
            <person name="Mereny Z."/>
            <person name="Hegedus B."/>
            <person name="Baldrian P."/>
            <person name="Stursova M."/>
            <person name="Weitz H."/>
            <person name="Taylor A."/>
            <person name="Grigoriev I.V."/>
            <person name="Nagy L.G."/>
            <person name="Martin F."/>
            <person name="Kauserud H."/>
        </authorList>
    </citation>
    <scope>NUCLEOTIDE SEQUENCE</scope>
    <source>
        <strain evidence="14">9144</strain>
    </source>
</reference>
<dbReference type="PANTHER" id="PTHR24305">
    <property type="entry name" value="CYTOCHROME P450"/>
    <property type="match status" value="1"/>
</dbReference>
<sequence>MAGTLLCYFAFHLAQFLYRDATSPLRHVAGPASPSWIFGNFKQFTRSLCSVLPRSRRWTYGRQVPELYTADLKALNHIVANSAVYQKPPPSRKSNRRLMGNGIFVVEMDDHKRQNPAFSSSQIRLLNEVFLEKSLLLRDMLAARAQAGSDGEARVEILSWLRRMTLDVIGQAGAPIFFNSLDKSDSDAPDPLGRAFTELFHSPHANRYAAFRMAQSIVPILEIFPMPGWTVRRNARNAMHTIGSQILARSRARFKEDGGKDLDGRRDLLSVLIKANMSVDIPESQRLSDAEVIAQIPTFFIAGHETTSSAAVWALHALSHDIPVQDKLRAELLGIATDTPTMDALNALPYLEWVVRETMRVHSPIMQLRRMAMADDVLPLAQPYIDTHGTAHMSLPIPKGQVIHIPVLAINTDKDIWGADADEFRPERWARVPDATSAIPTAWANLMTFFAGPHHCLGFRFSIVELKVLLFTLIRAFEVRPAVPRASIKPYVTGLVQRPMVVGPVHKGSGLPLIIRPYKVETA</sequence>